<evidence type="ECO:0000313" key="2">
    <source>
        <dbReference type="Proteomes" id="UP000504636"/>
    </source>
</evidence>
<dbReference type="AlphaFoldDB" id="A0A6A6Y6P0"/>
<reference evidence="3" key="3">
    <citation type="submission" date="2025-04" db="UniProtKB">
        <authorList>
            <consortium name="RefSeq"/>
        </authorList>
    </citation>
    <scope>IDENTIFICATION</scope>
    <source>
        <strain evidence="3">CBS 304.34</strain>
    </source>
</reference>
<evidence type="ECO:0000313" key="3">
    <source>
        <dbReference type="RefSeq" id="XP_033571233.1"/>
    </source>
</evidence>
<accession>A0A6A6Y6P0</accession>
<dbReference type="EMBL" id="MU003714">
    <property type="protein sequence ID" value="KAF2804269.1"/>
    <property type="molecule type" value="Genomic_DNA"/>
</dbReference>
<protein>
    <submittedName>
        <fullName evidence="1 3">Uncharacterized protein</fullName>
    </submittedName>
</protein>
<gene>
    <name evidence="1 3" type="ORF">BDZ99DRAFT_481421</name>
</gene>
<reference evidence="1 3" key="1">
    <citation type="journal article" date="2020" name="Stud. Mycol.">
        <title>101 Dothideomycetes genomes: a test case for predicting lifestyles and emergence of pathogens.</title>
        <authorList>
            <person name="Haridas S."/>
            <person name="Albert R."/>
            <person name="Binder M."/>
            <person name="Bloem J."/>
            <person name="Labutti K."/>
            <person name="Salamov A."/>
            <person name="Andreopoulos B."/>
            <person name="Baker S."/>
            <person name="Barry K."/>
            <person name="Bills G."/>
            <person name="Bluhm B."/>
            <person name="Cannon C."/>
            <person name="Castanera R."/>
            <person name="Culley D."/>
            <person name="Daum C."/>
            <person name="Ezra D."/>
            <person name="Gonzalez J."/>
            <person name="Henrissat B."/>
            <person name="Kuo A."/>
            <person name="Liang C."/>
            <person name="Lipzen A."/>
            <person name="Lutzoni F."/>
            <person name="Magnuson J."/>
            <person name="Mondo S."/>
            <person name="Nolan M."/>
            <person name="Ohm R."/>
            <person name="Pangilinan J."/>
            <person name="Park H.-J."/>
            <person name="Ramirez L."/>
            <person name="Alfaro M."/>
            <person name="Sun H."/>
            <person name="Tritt A."/>
            <person name="Yoshinaga Y."/>
            <person name="Zwiers L.-H."/>
            <person name="Turgeon B."/>
            <person name="Goodwin S."/>
            <person name="Spatafora J."/>
            <person name="Crous P."/>
            <person name="Grigoriev I."/>
        </authorList>
    </citation>
    <scope>NUCLEOTIDE SEQUENCE</scope>
    <source>
        <strain evidence="1 3">CBS 304.34</strain>
    </source>
</reference>
<proteinExistence type="predicted"/>
<dbReference type="Proteomes" id="UP000504636">
    <property type="component" value="Unplaced"/>
</dbReference>
<evidence type="ECO:0000313" key="1">
    <source>
        <dbReference type="EMBL" id="KAF2804269.1"/>
    </source>
</evidence>
<name>A0A6A6Y6P0_9PEZI</name>
<reference evidence="3" key="2">
    <citation type="submission" date="2020-04" db="EMBL/GenBank/DDBJ databases">
        <authorList>
            <consortium name="NCBI Genome Project"/>
        </authorList>
    </citation>
    <scope>NUCLEOTIDE SEQUENCE</scope>
    <source>
        <strain evidence="3">CBS 304.34</strain>
    </source>
</reference>
<dbReference type="GeneID" id="54463310"/>
<sequence length="167" mass="18068">MTSQTSSTQGTELLPSLRLHRTLLSAATASPTPPISSRHPPPPAAHMQADSLKFVYYIKKAENGVEELHSKLHREYTGISRDCNTRLHFRSFGASAPFAKFALGDSAKMLQKNPGSLQMGLAVCCDSSCHVTYIICEITAAAVAAFVDFIRQEIPLAPTEADCTFGV</sequence>
<dbReference type="RefSeq" id="XP_033571233.1">
    <property type="nucleotide sequence ID" value="XM_033722417.1"/>
</dbReference>
<keyword evidence="2" id="KW-1185">Reference proteome</keyword>
<organism evidence="1">
    <name type="scientific">Mytilinidion resinicola</name>
    <dbReference type="NCBI Taxonomy" id="574789"/>
    <lineage>
        <taxon>Eukaryota</taxon>
        <taxon>Fungi</taxon>
        <taxon>Dikarya</taxon>
        <taxon>Ascomycota</taxon>
        <taxon>Pezizomycotina</taxon>
        <taxon>Dothideomycetes</taxon>
        <taxon>Pleosporomycetidae</taxon>
        <taxon>Mytilinidiales</taxon>
        <taxon>Mytilinidiaceae</taxon>
        <taxon>Mytilinidion</taxon>
    </lineage>
</organism>